<evidence type="ECO:0000256" key="8">
    <source>
        <dbReference type="ARBA" id="ARBA00022723"/>
    </source>
</evidence>
<dbReference type="CDD" id="cd02895">
    <property type="entry name" value="GGTase-I"/>
    <property type="match status" value="1"/>
</dbReference>
<dbReference type="EnsemblMetazoa" id="XM_014404340.2">
    <property type="protein sequence ID" value="XP_014259826.1"/>
    <property type="gene ID" value="LOC106672704"/>
</dbReference>
<keyword evidence="11" id="KW-0460">Magnesium</keyword>
<dbReference type="PANTHER" id="PTHR11774">
    <property type="entry name" value="GERANYLGERANYL TRANSFERASE TYPE BETA SUBUNIT"/>
    <property type="match status" value="1"/>
</dbReference>
<protein>
    <recommendedName>
        <fullName evidence="5">Geranylgeranyl transferase type-1 subunit beta</fullName>
        <ecNumber evidence="4">2.5.1.59</ecNumber>
    </recommendedName>
    <alternativeName>
        <fullName evidence="12">Geranylgeranyl transferase type I subunit beta</fullName>
    </alternativeName>
    <alternativeName>
        <fullName evidence="15">Type I protein geranyl-geranyltransferase subunit beta</fullName>
    </alternativeName>
</protein>
<evidence type="ECO:0000256" key="3">
    <source>
        <dbReference type="ARBA" id="ARBA00010497"/>
    </source>
</evidence>
<dbReference type="OrthoDB" id="24893at2759"/>
<evidence type="ECO:0000259" key="16">
    <source>
        <dbReference type="Pfam" id="PF00432"/>
    </source>
</evidence>
<dbReference type="Gene3D" id="1.50.10.20">
    <property type="match status" value="1"/>
</dbReference>
<dbReference type="PANTHER" id="PTHR11774:SF4">
    <property type="entry name" value="GERANYLGERANYL TRANSFERASE TYPE-1 SUBUNIT BETA"/>
    <property type="match status" value="1"/>
</dbReference>
<evidence type="ECO:0000256" key="7">
    <source>
        <dbReference type="ARBA" id="ARBA00022679"/>
    </source>
</evidence>
<evidence type="ECO:0000256" key="12">
    <source>
        <dbReference type="ARBA" id="ARBA00031713"/>
    </source>
</evidence>
<dbReference type="AlphaFoldDB" id="A0A8I6TKD6"/>
<dbReference type="InterPro" id="IPR045089">
    <property type="entry name" value="PGGT1B-like"/>
</dbReference>
<dbReference type="InterPro" id="IPR041960">
    <property type="entry name" value="GGTase_I_beta"/>
</dbReference>
<evidence type="ECO:0000256" key="1">
    <source>
        <dbReference type="ARBA" id="ARBA00001946"/>
    </source>
</evidence>
<sequence length="351" mass="40154">MFPEVRPLLREKHVRFFKRFIITPPFLKNHDNTRISILFFCVSGLEVLNALDKEINDDLKKDICNWIYRLQILPDLDGNTDKCGFQGSDTFHIMLDHGISHCNSEFATGHLAMTFCSLSVLLLLGDDFSRLNRNAILKGVGSLQQEDGCFSAVHFGSEKDMRFVYCACCICYILKDWSFDIDKTVRYIQKSMSYDYGYGQGPDLESHGGVTFCAVASLFLMGKLDTTLSQEQLQGLRKWALMRQEFGFQGRANKRHDTCYSFWVGATLKILDFYDKTDYDKNREFVLSTQDNLIGGFSKWVDYTPDPLHTYLGLAGLSFIGKDDLLEIHPALNISSRAVNFLHKLQNSWVS</sequence>
<feature type="domain" description="Prenyltransferase alpha-alpha toroid" evidence="16">
    <location>
        <begin position="8"/>
        <end position="334"/>
    </location>
</feature>
<dbReference type="KEGG" id="clec:106672704"/>
<dbReference type="InterPro" id="IPR008930">
    <property type="entry name" value="Terpenoid_cyclase/PrenylTrfase"/>
</dbReference>
<dbReference type="InterPro" id="IPR001330">
    <property type="entry name" value="Prenyltrans"/>
</dbReference>
<organism evidence="17 18">
    <name type="scientific">Cimex lectularius</name>
    <name type="common">Bed bug</name>
    <name type="synonym">Acanthia lectularia</name>
    <dbReference type="NCBI Taxonomy" id="79782"/>
    <lineage>
        <taxon>Eukaryota</taxon>
        <taxon>Metazoa</taxon>
        <taxon>Ecdysozoa</taxon>
        <taxon>Arthropoda</taxon>
        <taxon>Hexapoda</taxon>
        <taxon>Insecta</taxon>
        <taxon>Pterygota</taxon>
        <taxon>Neoptera</taxon>
        <taxon>Paraneoptera</taxon>
        <taxon>Hemiptera</taxon>
        <taxon>Heteroptera</taxon>
        <taxon>Panheteroptera</taxon>
        <taxon>Cimicomorpha</taxon>
        <taxon>Cimicidae</taxon>
        <taxon>Cimex</taxon>
    </lineage>
</organism>
<dbReference type="GO" id="GO:0005953">
    <property type="term" value="C:CAAX-protein geranylgeranyltransferase complex"/>
    <property type="evidence" value="ECO:0007669"/>
    <property type="project" value="InterPro"/>
</dbReference>
<evidence type="ECO:0000256" key="15">
    <source>
        <dbReference type="ARBA" id="ARBA00078363"/>
    </source>
</evidence>
<comment type="catalytic activity">
    <reaction evidence="13">
        <text>geranylgeranyl diphosphate + L-cysteinyl-[protein] = S-geranylgeranyl-L-cysteinyl-[protein] + diphosphate</text>
        <dbReference type="Rhea" id="RHEA:21240"/>
        <dbReference type="Rhea" id="RHEA-COMP:10131"/>
        <dbReference type="Rhea" id="RHEA-COMP:11537"/>
        <dbReference type="ChEBI" id="CHEBI:29950"/>
        <dbReference type="ChEBI" id="CHEBI:33019"/>
        <dbReference type="ChEBI" id="CHEBI:57533"/>
        <dbReference type="ChEBI" id="CHEBI:86021"/>
        <dbReference type="EC" id="2.5.1.59"/>
    </reaction>
</comment>
<dbReference type="Proteomes" id="UP000494040">
    <property type="component" value="Unassembled WGS sequence"/>
</dbReference>
<keyword evidence="6" id="KW-0637">Prenyltransferase</keyword>
<dbReference type="RefSeq" id="XP_014259826.1">
    <property type="nucleotide sequence ID" value="XM_014404340.2"/>
</dbReference>
<dbReference type="GO" id="GO:0004662">
    <property type="term" value="F:CAAX-protein geranylgeranyltransferase activity"/>
    <property type="evidence" value="ECO:0007669"/>
    <property type="project" value="UniProtKB-EC"/>
</dbReference>
<evidence type="ECO:0000256" key="11">
    <source>
        <dbReference type="ARBA" id="ARBA00022842"/>
    </source>
</evidence>
<dbReference type="GeneID" id="106672704"/>
<evidence type="ECO:0000256" key="4">
    <source>
        <dbReference type="ARBA" id="ARBA00012700"/>
    </source>
</evidence>
<evidence type="ECO:0000256" key="5">
    <source>
        <dbReference type="ARBA" id="ARBA00020603"/>
    </source>
</evidence>
<keyword evidence="10" id="KW-0862">Zinc</keyword>
<comment type="cofactor">
    <cofactor evidence="1">
        <name>Mg(2+)</name>
        <dbReference type="ChEBI" id="CHEBI:18420"/>
    </cofactor>
</comment>
<dbReference type="Pfam" id="PF00432">
    <property type="entry name" value="Prenyltrans"/>
    <property type="match status" value="1"/>
</dbReference>
<reference evidence="17" key="1">
    <citation type="submission" date="2022-01" db="UniProtKB">
        <authorList>
            <consortium name="EnsemblMetazoa"/>
        </authorList>
    </citation>
    <scope>IDENTIFICATION</scope>
</reference>
<keyword evidence="8" id="KW-0479">Metal-binding</keyword>
<keyword evidence="9" id="KW-0677">Repeat</keyword>
<dbReference type="FunFam" id="1.50.10.20:FF:000005">
    <property type="entry name" value="Geranylgeranyl transferase type-1 subunit beta"/>
    <property type="match status" value="1"/>
</dbReference>
<comment type="cofactor">
    <cofactor evidence="2">
        <name>Zn(2+)</name>
        <dbReference type="ChEBI" id="CHEBI:29105"/>
    </cofactor>
</comment>
<dbReference type="SUPFAM" id="SSF48239">
    <property type="entry name" value="Terpenoid cyclases/Protein prenyltransferases"/>
    <property type="match status" value="1"/>
</dbReference>
<evidence type="ECO:0000256" key="2">
    <source>
        <dbReference type="ARBA" id="ARBA00001947"/>
    </source>
</evidence>
<evidence type="ECO:0000313" key="18">
    <source>
        <dbReference type="Proteomes" id="UP000494040"/>
    </source>
</evidence>
<evidence type="ECO:0000256" key="9">
    <source>
        <dbReference type="ARBA" id="ARBA00022737"/>
    </source>
</evidence>
<comment type="similarity">
    <text evidence="3">Belongs to the protein prenyltransferase subunit beta family.</text>
</comment>
<evidence type="ECO:0000256" key="10">
    <source>
        <dbReference type="ARBA" id="ARBA00022833"/>
    </source>
</evidence>
<dbReference type="CTD" id="33704"/>
<accession>A0A8I6TKD6</accession>
<dbReference type="EC" id="2.5.1.59" evidence="4"/>
<evidence type="ECO:0000313" key="17">
    <source>
        <dbReference type="EnsemblMetazoa" id="XP_014259826.1"/>
    </source>
</evidence>
<comment type="subunit">
    <text evidence="14">Heterodimer of FNTA and PGGT1B. PGGT1B mediates interaction with substrate peptides.</text>
</comment>
<proteinExistence type="inferred from homology"/>
<dbReference type="GO" id="GO:0046872">
    <property type="term" value="F:metal ion binding"/>
    <property type="evidence" value="ECO:0007669"/>
    <property type="project" value="UniProtKB-KW"/>
</dbReference>
<keyword evidence="18" id="KW-1185">Reference proteome</keyword>
<keyword evidence="7" id="KW-0808">Transferase</keyword>
<evidence type="ECO:0000256" key="13">
    <source>
        <dbReference type="ARBA" id="ARBA00050428"/>
    </source>
</evidence>
<dbReference type="OMA" id="RWCLMRQ"/>
<evidence type="ECO:0000256" key="6">
    <source>
        <dbReference type="ARBA" id="ARBA00022602"/>
    </source>
</evidence>
<evidence type="ECO:0000256" key="14">
    <source>
        <dbReference type="ARBA" id="ARBA00065714"/>
    </source>
</evidence>
<name>A0A8I6TKD6_CIMLE</name>